<evidence type="ECO:0000313" key="3">
    <source>
        <dbReference type="Proteomes" id="UP000224006"/>
    </source>
</evidence>
<feature type="compositionally biased region" description="Low complexity" evidence="1">
    <location>
        <begin position="1047"/>
        <end position="1057"/>
    </location>
</feature>
<feature type="compositionally biased region" description="Basic and acidic residues" evidence="1">
    <location>
        <begin position="2375"/>
        <end position="2404"/>
    </location>
</feature>
<feature type="region of interest" description="Disordered" evidence="1">
    <location>
        <begin position="1701"/>
        <end position="1745"/>
    </location>
</feature>
<accession>A0A2A9LZ16</accession>
<dbReference type="STRING" id="94643.A0A2A9LZ16"/>
<dbReference type="RefSeq" id="XP_029215044.1">
    <property type="nucleotide sequence ID" value="XM_029361896.1"/>
</dbReference>
<feature type="region of interest" description="Disordered" evidence="1">
    <location>
        <begin position="1014"/>
        <end position="1057"/>
    </location>
</feature>
<dbReference type="PANTHER" id="PTHR22746:SF10">
    <property type="entry name" value="GUANINE NUCLEOTIDE EXCHANGE FACTOR SUBUNIT RIC1"/>
    <property type="match status" value="1"/>
</dbReference>
<protein>
    <submittedName>
        <fullName evidence="2">Uncharacterized protein</fullName>
    </submittedName>
</protein>
<feature type="region of interest" description="Disordered" evidence="1">
    <location>
        <begin position="1760"/>
        <end position="1815"/>
    </location>
</feature>
<feature type="region of interest" description="Disordered" evidence="1">
    <location>
        <begin position="511"/>
        <end position="642"/>
    </location>
</feature>
<feature type="region of interest" description="Disordered" evidence="1">
    <location>
        <begin position="1867"/>
        <end position="1903"/>
    </location>
</feature>
<feature type="region of interest" description="Disordered" evidence="1">
    <location>
        <begin position="709"/>
        <end position="747"/>
    </location>
</feature>
<evidence type="ECO:0000313" key="2">
    <source>
        <dbReference type="EMBL" id="PFH31035.1"/>
    </source>
</evidence>
<dbReference type="InterPro" id="IPR040096">
    <property type="entry name" value="Ric1"/>
</dbReference>
<feature type="region of interest" description="Disordered" evidence="1">
    <location>
        <begin position="953"/>
        <end position="981"/>
    </location>
</feature>
<feature type="compositionally biased region" description="Basic and acidic residues" evidence="1">
    <location>
        <begin position="555"/>
        <end position="592"/>
    </location>
</feature>
<keyword evidence="3" id="KW-1185">Reference proteome</keyword>
<feature type="compositionally biased region" description="Basic and acidic residues" evidence="1">
    <location>
        <begin position="1760"/>
        <end position="1795"/>
    </location>
</feature>
<feature type="compositionally biased region" description="Polar residues" evidence="1">
    <location>
        <begin position="1"/>
        <end position="23"/>
    </location>
</feature>
<dbReference type="GO" id="GO:0000139">
    <property type="term" value="C:Golgi membrane"/>
    <property type="evidence" value="ECO:0007669"/>
    <property type="project" value="TreeGrafter"/>
</dbReference>
<dbReference type="PANTHER" id="PTHR22746">
    <property type="entry name" value="RAB6A-GEF COMPLEX PARTNER PROTEIN 1"/>
    <property type="match status" value="1"/>
</dbReference>
<feature type="compositionally biased region" description="Basic and acidic residues" evidence="1">
    <location>
        <begin position="2251"/>
        <end position="2264"/>
    </location>
</feature>
<proteinExistence type="predicted"/>
<sequence length="2701" mass="283975">MGNAQSSSSSRGEQVTGATSAVPSSADLPCSREMVEYLQCVRTHPDGLTGAVDQCDTFRQNYKLCMAEYKKAKRGKANLQHRVLLGSFSRDPGTFAFGAHLQASWELFDPVSLSAARRAGRGFDPLDSAAGTQAETRAGTPRGRGEDGDFTARERGAATGATAESCAPYYRIFVTCYPQANICVYAVAQPGLLKAQQGGRAEEAAREGQRAAGRSAGGQERRNAVGRGSLGGAEEPPGDVSTPPDGERQSGGAQGGRSPAAPSSWTQRGGKAEARSQKKGGRSGASKRDGLSVSFEERGSEGTGGTQEARDCGGRRSSLRRRARERSSLLALQADSAARLFPPFLFNASSATFTSGESAGEDSEEDAVESPSYFGFPPAGRGGEEATARVSGPPPLGTKRIGGAGGTFTPATVAAALSTPSLLLQHRPASLRPLEIRFSAVLSLPVRGAAVACSPRHLIVGCARQPALLFLSLDGLRTVQAVIYLSDFLPRAEASSQVSARAEDWQQLGDAEEAAGRDRGADARAEAVGESQVGSTVETGKRGRQLGDEPTLQAERLHGESHEDGSDHGRSGENVKRAAEAAARRRQWERTARAAGDSNGSQGAADGCVSVPAGEQFASSCRPQERARGSRSSSLGSAPRSDSPNFCACGEFLFSPLGHATIEEVVRFEDRTEDVVLLPDLPDEALRDARAAADAHRHLEDLLRLASEEAKREVDRQPQSATHHGGGTELGTDEEDGAERGAPPSSSLVRTVRSLLHARHGGEAPEGLASCCSSSWDGAEDSGEHRVVTGDSEAEGAAGAESAAGPRIRGGLSNIAAALSEGVAQIALDARLSLLGVVTTHGRFFLLSWRAPLFLRPAQVGAANRSSNSASSPLASSSHSQGPGAGLDAERSTPHEGEGVGRHSPPIGILLRHHRVACCALNAERRLLALGLTNGEIELYSLDFSVSSSSAGSHASPAASACGRVERAQSPPGEGTAADAAALQGRDRAALPRGRCPCEVVRLVRRLNLRDACEGPEAAPQGRARGSRERFGRIEKEERAARSRTPSGASLLASGSSSSLRSGRQLFAAEGASRLFWGEDGRAEEGGRHRVETLVWSDDGLALAVKSRGRPRVASDAGEENDGEPPSGPGAPVAVFSYTGRLLLAPFSPPPPLPPRARSRSASSAASPLLSASAAPCAPSQASLMNGAAALAADVHGARMPLPSQGAGDLTPPPETRSVPLIPPVAHAPTCAWTGLGLGLIVSQEAEQRQANAVGEEEAWGRAVGGRRGSEDGFRRGSACARLLPPDVFEFPIFRSAWLGVGTTAVDSAGSRAASDAGDRILIGSSCLLLWAALPHLPASLSWSRIPLPPPMYLSPNWPIRQASLSPNEEFLLVSGTRGFAVFSLGQRRWRVLGDEQQERQLPTGLLPQGWYDPSIFFISIRTFDPDVSPVEAALAALAPLPVNSLSLSSPEHSKRLLSSLSSLPLPTPHLGRKPHAALAPAAAFSGGFSGVAAASQHPTAAEASPREHARASRSSSFLFGSPQPPLSALSSPRLPSGVSLPGWRGPRGSALAAEVSLERRAAQTPFCVSQQLPGMSLQERETWEAVLERLEVDSTSSAQLFTSPHVPSPQAAQGSPVSRASAASPLSGGEASAGRDNRGERGGGASTAAGFWSSKRQRAQKVTPKTGYALFFFDVRGRLAVENCVATVRALPARPLRTALLSTRQKPSANPPKRRGVRGAPARRLDAGTGRRAHVKGRGEGLQVSGGEQRRQCCRCGRRQAEARRRREEEGRQEDSSREDGEADAGRFEFDGHDGASTARYGGEGESSSDSEEGCALCKGLSEKEITGYLAAPPALNLATDAPILAVYDALHLITAYQLRPAAPRLPSSALSLSPDPPSYSSLHRTVSQPAGSAQPPAARCAPPRRAAERFPSLAAAGSTLHSRPSAATLASSPSSSAASASLPSSLLVGASLSTSLPICTYDVLALWQVDLSSCWVDHPLQIRFAASPALLVVLHAGGEVTALRLVSKEECGAALLREKAKGGEAEALQTKTVAAAIESRRHEKGVKFGEARPDQRQGISSRGRRLKRGQRSLHLVPQLVAQQSRAFGSGVTSLWLDPPAQLPFFCPLPARPIFALRDVSGLRRGLLSAQQGAASADGGAAACAEEDRPDVARDADAEAEWRGCVCAVCTVGGAAGESLGALGGTEDGGGGDDCVRQAAGPFLWRLWRASKKTDCARGHLQNPPQRFATASVKCGATARTRRKSGCRWARKEMDRKKRERAANVKRMRGVLRPPRLPPFSESRARPRVPPQTPASCVSSSLSAGGARASEGRDATEKGRRQREAERPAAAQRGESERGMAVEASSCSPRTATRPPAQPRPNASSGSGATAGSQERRTGVDGRERNELHVQEVERQRSGERHSASRRSHRWRGNEDLVLAGEDEAANPRHFRGSTSFGDHFCCPFTPLPSHPPLFALGRTRCGLSHSLPLSSSPLCSSSSISLSSLYPLDSHGGSSCGLPSPRSVTRVACSVSQGGEAACGAARTQGEREEMATTVREASGEPKQKDGSADEGVAKGDKNGEGGMAGHRGVEAVDSTRISAEESSQEETDAQLCSCSPCLEVETRSKRRGGSGAWRSVRLYLVRHLRQRPNHGVHVKSRGAWTSASELAEPIASASSEPPPFLSLFRVRGSRCCLFCEQWASSACSQSLKICIYREILCT</sequence>
<feature type="region of interest" description="Disordered" evidence="1">
    <location>
        <begin position="1106"/>
        <end position="1132"/>
    </location>
</feature>
<feature type="region of interest" description="Disordered" evidence="1">
    <location>
        <begin position="2251"/>
        <end position="2412"/>
    </location>
</feature>
<feature type="compositionally biased region" description="Basic and acidic residues" evidence="1">
    <location>
        <begin position="286"/>
        <end position="300"/>
    </location>
</feature>
<feature type="compositionally biased region" description="Low complexity" evidence="1">
    <location>
        <begin position="795"/>
        <end position="805"/>
    </location>
</feature>
<organism evidence="2 3">
    <name type="scientific">Besnoitia besnoiti</name>
    <name type="common">Apicomplexan protozoan</name>
    <dbReference type="NCBI Taxonomy" id="94643"/>
    <lineage>
        <taxon>Eukaryota</taxon>
        <taxon>Sar</taxon>
        <taxon>Alveolata</taxon>
        <taxon>Apicomplexa</taxon>
        <taxon>Conoidasida</taxon>
        <taxon>Coccidia</taxon>
        <taxon>Eucoccidiorida</taxon>
        <taxon>Eimeriorina</taxon>
        <taxon>Sarcocystidae</taxon>
        <taxon>Besnoitia</taxon>
    </lineage>
</organism>
<dbReference type="GO" id="GO:0034066">
    <property type="term" value="C:Ric1-Rgp1 guanyl-nucleotide exchange factor complex"/>
    <property type="evidence" value="ECO:0007669"/>
    <property type="project" value="InterPro"/>
</dbReference>
<dbReference type="KEGG" id="bbes:BESB_033080"/>
<feature type="region of interest" description="Disordered" evidence="1">
    <location>
        <begin position="1496"/>
        <end position="1535"/>
    </location>
</feature>
<comment type="caution">
    <text evidence="2">The sequence shown here is derived from an EMBL/GenBank/DDBJ whole genome shotgun (WGS) entry which is preliminary data.</text>
</comment>
<dbReference type="OrthoDB" id="347593at2759"/>
<dbReference type="PROSITE" id="PS51808">
    <property type="entry name" value="CHCH"/>
    <property type="match status" value="1"/>
</dbReference>
<feature type="region of interest" description="Disordered" evidence="1">
    <location>
        <begin position="1"/>
        <end position="26"/>
    </location>
</feature>
<feature type="region of interest" description="Disordered" evidence="1">
    <location>
        <begin position="2521"/>
        <end position="2570"/>
    </location>
</feature>
<reference evidence="2 3" key="1">
    <citation type="submission" date="2017-09" db="EMBL/GenBank/DDBJ databases">
        <title>Genome sequencing of Besnoitia besnoiti strain Bb-Ger1.</title>
        <authorList>
            <person name="Schares G."/>
            <person name="Venepally P."/>
            <person name="Lorenzi H.A."/>
        </authorList>
    </citation>
    <scope>NUCLEOTIDE SEQUENCE [LARGE SCALE GENOMIC DNA]</scope>
    <source>
        <strain evidence="2 3">Bb-Ger1</strain>
    </source>
</reference>
<dbReference type="EMBL" id="NWUJ01000018">
    <property type="protein sequence ID" value="PFH31035.1"/>
    <property type="molecule type" value="Genomic_DNA"/>
</dbReference>
<feature type="compositionally biased region" description="Basic and acidic residues" evidence="1">
    <location>
        <begin position="514"/>
        <end position="527"/>
    </location>
</feature>
<feature type="compositionally biased region" description="Low complexity" evidence="1">
    <location>
        <begin position="865"/>
        <end position="880"/>
    </location>
</feature>
<feature type="region of interest" description="Disordered" evidence="1">
    <location>
        <begin position="1601"/>
        <end position="1659"/>
    </location>
</feature>
<gene>
    <name evidence="2" type="ORF">BESB_033080</name>
</gene>
<feature type="region of interest" description="Disordered" evidence="1">
    <location>
        <begin position="865"/>
        <end position="904"/>
    </location>
</feature>
<feature type="region of interest" description="Disordered" evidence="1">
    <location>
        <begin position="122"/>
        <end position="151"/>
    </location>
</feature>
<dbReference type="GO" id="GO:0042147">
    <property type="term" value="P:retrograde transport, endosome to Golgi"/>
    <property type="evidence" value="ECO:0007669"/>
    <property type="project" value="TreeGrafter"/>
</dbReference>
<dbReference type="GO" id="GO:0006886">
    <property type="term" value="P:intracellular protein transport"/>
    <property type="evidence" value="ECO:0007669"/>
    <property type="project" value="InterPro"/>
</dbReference>
<dbReference type="Proteomes" id="UP000224006">
    <property type="component" value="Unassembled WGS sequence"/>
</dbReference>
<feature type="compositionally biased region" description="Basic and acidic residues" evidence="1">
    <location>
        <begin position="1026"/>
        <end position="1041"/>
    </location>
</feature>
<feature type="compositionally biased region" description="Low complexity" evidence="1">
    <location>
        <begin position="2350"/>
        <end position="2374"/>
    </location>
</feature>
<feature type="compositionally biased region" description="Low complexity" evidence="1">
    <location>
        <begin position="2300"/>
        <end position="2310"/>
    </location>
</feature>
<feature type="region of interest" description="Disordered" evidence="1">
    <location>
        <begin position="203"/>
        <end position="322"/>
    </location>
</feature>
<dbReference type="GO" id="GO:0005829">
    <property type="term" value="C:cytosol"/>
    <property type="evidence" value="ECO:0007669"/>
    <property type="project" value="TreeGrafter"/>
</dbReference>
<feature type="compositionally biased region" description="Basic and acidic residues" evidence="1">
    <location>
        <begin position="888"/>
        <end position="901"/>
    </location>
</feature>
<feature type="region of interest" description="Disordered" evidence="1">
    <location>
        <begin position="760"/>
        <end position="807"/>
    </location>
</feature>
<feature type="compositionally biased region" description="Basic and acidic residues" evidence="1">
    <location>
        <begin position="2540"/>
        <end position="2562"/>
    </location>
</feature>
<name>A0A2A9LZ16_BESBE</name>
<feature type="compositionally biased region" description="Basic and acidic residues" evidence="1">
    <location>
        <begin position="2311"/>
        <end position="2328"/>
    </location>
</feature>
<dbReference type="GeneID" id="40308289"/>
<feature type="compositionally biased region" description="Low complexity" evidence="1">
    <location>
        <begin position="630"/>
        <end position="642"/>
    </location>
</feature>
<evidence type="ECO:0000256" key="1">
    <source>
        <dbReference type="SAM" id="MobiDB-lite"/>
    </source>
</evidence>
<dbReference type="VEuPathDB" id="ToxoDB:BESB_033080"/>